<dbReference type="AlphaFoldDB" id="A0A2S8S711"/>
<organism evidence="1 2">
    <name type="scientific">Albidovulum denitrificans</name>
    <dbReference type="NCBI Taxonomy" id="404881"/>
    <lineage>
        <taxon>Bacteria</taxon>
        <taxon>Pseudomonadati</taxon>
        <taxon>Pseudomonadota</taxon>
        <taxon>Alphaproteobacteria</taxon>
        <taxon>Rhodobacterales</taxon>
        <taxon>Paracoccaceae</taxon>
        <taxon>Albidovulum</taxon>
    </lineage>
</organism>
<evidence type="ECO:0000313" key="2">
    <source>
        <dbReference type="Proteomes" id="UP000238338"/>
    </source>
</evidence>
<dbReference type="EMBL" id="PVEP01000004">
    <property type="protein sequence ID" value="PQV56585.1"/>
    <property type="molecule type" value="Genomic_DNA"/>
</dbReference>
<reference evidence="1 2" key="1">
    <citation type="submission" date="2018-02" db="EMBL/GenBank/DDBJ databases">
        <title>Genomic Encyclopedia of Archaeal and Bacterial Type Strains, Phase II (KMG-II): from individual species to whole genera.</title>
        <authorList>
            <person name="Goeker M."/>
        </authorList>
    </citation>
    <scope>NUCLEOTIDE SEQUENCE [LARGE SCALE GENOMIC DNA]</scope>
    <source>
        <strain evidence="1 2">DSM 18921</strain>
    </source>
</reference>
<evidence type="ECO:0000313" key="1">
    <source>
        <dbReference type="EMBL" id="PQV56585.1"/>
    </source>
</evidence>
<name>A0A2S8S711_9RHOB</name>
<sequence>MTNRTLSACQTDAVTLAALIEGIDLMGNEGAAFDNARIAATTVALRMASQLAADLDKIDTATRRAGQ</sequence>
<dbReference type="RefSeq" id="WP_105514766.1">
    <property type="nucleotide sequence ID" value="NZ_PVEP01000004.1"/>
</dbReference>
<accession>A0A2S8S711</accession>
<protein>
    <recommendedName>
        <fullName evidence="3">DUF3077 domain-containing protein</fullName>
    </recommendedName>
</protein>
<keyword evidence="2" id="KW-1185">Reference proteome</keyword>
<proteinExistence type="predicted"/>
<evidence type="ECO:0008006" key="3">
    <source>
        <dbReference type="Google" id="ProtNLM"/>
    </source>
</evidence>
<dbReference type="OrthoDB" id="7885628at2"/>
<comment type="caution">
    <text evidence="1">The sequence shown here is derived from an EMBL/GenBank/DDBJ whole genome shotgun (WGS) entry which is preliminary data.</text>
</comment>
<dbReference type="Proteomes" id="UP000238338">
    <property type="component" value="Unassembled WGS sequence"/>
</dbReference>
<gene>
    <name evidence="1" type="ORF">LX70_02157</name>
</gene>